<reference evidence="1 2" key="1">
    <citation type="submission" date="2021-08" db="EMBL/GenBank/DDBJ databases">
        <authorList>
            <person name="Abebe M.A."/>
            <person name="Anderson J.Z."/>
            <person name="Burris R."/>
            <person name="Durrani M."/>
            <person name="Fetterly M.N."/>
            <person name="Fowler R.A."/>
            <person name="Friedman A."/>
            <person name="Khuong T.M."/>
            <person name="Konnor C.A."/>
            <person name="Madden B.G."/>
            <person name="Makula M.N."/>
            <person name="McTigue K."/>
            <person name="Morgan A.R."/>
            <person name="Qureshi S.I."/>
            <person name="Rainey M."/>
            <person name="Scherer A.E."/>
            <person name="Singer L."/>
            <person name="Thakar S.M."/>
            <person name="Truong P."/>
            <person name="Zaeean M.H."/>
            <person name="Balish M.F."/>
            <person name="Garlena R.A."/>
            <person name="Russell D.A."/>
            <person name="Jacobs-Sera D."/>
            <person name="Hatfull G.F."/>
        </authorList>
    </citation>
    <scope>NUCLEOTIDE SEQUENCE [LARGE SCALE GENOMIC DNA]</scope>
</reference>
<gene>
    <name evidence="1" type="primary">85</name>
    <name evidence="1" type="ORF">SEA_CHISANAKITSUNE_85</name>
</gene>
<organism evidence="1 2">
    <name type="scientific">Gordonia phage ChisanaKitsune</name>
    <dbReference type="NCBI Taxonomy" id="2871538"/>
    <lineage>
        <taxon>Viruses</taxon>
        <taxon>Duplodnaviria</taxon>
        <taxon>Heunggongvirae</taxon>
        <taxon>Uroviricota</taxon>
        <taxon>Caudoviricetes</taxon>
        <taxon>Chidieberevirus</taxon>
        <taxon>Chidieberevirus chisanakitsune</taxon>
    </lineage>
</organism>
<dbReference type="Proteomes" id="UP000827561">
    <property type="component" value="Segment"/>
</dbReference>
<dbReference type="RefSeq" id="YP_010675732.1">
    <property type="nucleotide sequence ID" value="NC_071006.1"/>
</dbReference>
<proteinExistence type="predicted"/>
<accession>A0AAE7XF31</accession>
<keyword evidence="2" id="KW-1185">Reference proteome</keyword>
<sequence>MQIMCSRGCGYPINVPMSVMSEAEKSGVPVNVSHQPGQCPGEGKAPRYEYRLRVVVERTTNTELGGKPGAPIVLAKSGAKVAAESLSDAFDTLSEKLTEQWNRVGEMRYIAEQNVEGDDTPTDQE</sequence>
<protein>
    <submittedName>
        <fullName evidence="1">Uncharacterized protein</fullName>
    </submittedName>
</protein>
<dbReference type="GeneID" id="77952088"/>
<evidence type="ECO:0000313" key="1">
    <source>
        <dbReference type="EMBL" id="QZE10850.1"/>
    </source>
</evidence>
<dbReference type="KEGG" id="vg:77952088"/>
<dbReference type="EMBL" id="MZ820089">
    <property type="protein sequence ID" value="QZE10850.1"/>
    <property type="molecule type" value="Genomic_DNA"/>
</dbReference>
<name>A0AAE7XF31_9CAUD</name>
<evidence type="ECO:0000313" key="2">
    <source>
        <dbReference type="Proteomes" id="UP000827561"/>
    </source>
</evidence>